<evidence type="ECO:0000313" key="3">
    <source>
        <dbReference type="Proteomes" id="UP001147782"/>
    </source>
</evidence>
<name>A0A9W9VWY0_9EURO</name>
<dbReference type="GeneID" id="81434062"/>
<organism evidence="2 3">
    <name type="scientific">Penicillium cataractarum</name>
    <dbReference type="NCBI Taxonomy" id="2100454"/>
    <lineage>
        <taxon>Eukaryota</taxon>
        <taxon>Fungi</taxon>
        <taxon>Dikarya</taxon>
        <taxon>Ascomycota</taxon>
        <taxon>Pezizomycotina</taxon>
        <taxon>Eurotiomycetes</taxon>
        <taxon>Eurotiomycetidae</taxon>
        <taxon>Eurotiales</taxon>
        <taxon>Aspergillaceae</taxon>
        <taxon>Penicillium</taxon>
    </lineage>
</organism>
<evidence type="ECO:0000256" key="1">
    <source>
        <dbReference type="SAM" id="MobiDB-lite"/>
    </source>
</evidence>
<gene>
    <name evidence="2" type="ORF">N7496_001954</name>
</gene>
<reference evidence="2" key="1">
    <citation type="submission" date="2022-11" db="EMBL/GenBank/DDBJ databases">
        <authorList>
            <person name="Petersen C."/>
        </authorList>
    </citation>
    <scope>NUCLEOTIDE SEQUENCE</scope>
    <source>
        <strain evidence="2">IBT 29864</strain>
    </source>
</reference>
<comment type="caution">
    <text evidence="2">The sequence shown here is derived from an EMBL/GenBank/DDBJ whole genome shotgun (WGS) entry which is preliminary data.</text>
</comment>
<dbReference type="EMBL" id="JAPZBS010000001">
    <property type="protein sequence ID" value="KAJ5390886.1"/>
    <property type="molecule type" value="Genomic_DNA"/>
</dbReference>
<keyword evidence="3" id="KW-1185">Reference proteome</keyword>
<dbReference type="Proteomes" id="UP001147782">
    <property type="component" value="Unassembled WGS sequence"/>
</dbReference>
<proteinExistence type="predicted"/>
<accession>A0A9W9VWY0</accession>
<protein>
    <submittedName>
        <fullName evidence="2">Uncharacterized protein</fullName>
    </submittedName>
</protein>
<feature type="region of interest" description="Disordered" evidence="1">
    <location>
        <begin position="54"/>
        <end position="73"/>
    </location>
</feature>
<feature type="region of interest" description="Disordered" evidence="1">
    <location>
        <begin position="26"/>
        <end position="47"/>
    </location>
</feature>
<evidence type="ECO:0000313" key="2">
    <source>
        <dbReference type="EMBL" id="KAJ5390886.1"/>
    </source>
</evidence>
<sequence>MTLTEGTAVKRYERLLSSYGLDMSYQQKKDAHNSPKQSSSVAGPNTTAVAEKTLKQNHINSSERDGTKNPGDEVWSTVSLEKKLCPEAYTTWWLYIPESREMAFVAFLLDGSRSTALRVRLSES</sequence>
<feature type="compositionally biased region" description="Polar residues" evidence="1">
    <location>
        <begin position="34"/>
        <end position="47"/>
    </location>
</feature>
<dbReference type="AlphaFoldDB" id="A0A9W9VWY0"/>
<dbReference type="RefSeq" id="XP_056561614.1">
    <property type="nucleotide sequence ID" value="XM_056694885.1"/>
</dbReference>
<reference evidence="2" key="2">
    <citation type="journal article" date="2023" name="IMA Fungus">
        <title>Comparative genomic study of the Penicillium genus elucidates a diverse pangenome and 15 lateral gene transfer events.</title>
        <authorList>
            <person name="Petersen C."/>
            <person name="Sorensen T."/>
            <person name="Nielsen M.R."/>
            <person name="Sondergaard T.E."/>
            <person name="Sorensen J.L."/>
            <person name="Fitzpatrick D.A."/>
            <person name="Frisvad J.C."/>
            <person name="Nielsen K.L."/>
        </authorList>
    </citation>
    <scope>NUCLEOTIDE SEQUENCE</scope>
    <source>
        <strain evidence="2">IBT 29864</strain>
    </source>
</reference>
<feature type="compositionally biased region" description="Basic and acidic residues" evidence="1">
    <location>
        <begin position="61"/>
        <end position="71"/>
    </location>
</feature>